<gene>
    <name evidence="2" type="ORF">EJB05_17979</name>
</gene>
<keyword evidence="1" id="KW-1133">Transmembrane helix</keyword>
<comment type="caution">
    <text evidence="2">The sequence shown here is derived from an EMBL/GenBank/DDBJ whole genome shotgun (WGS) entry which is preliminary data.</text>
</comment>
<sequence length="128" mass="14340">MQSRRSSSNKLCLCSIFRWGPCPKTEGLVVKNELLDTLIGIAASLLRLVTITLYFYAPIGLMASSYGLLKTMGITACITPCFILLWRAIEFFEIAYNEDYAMGPPNNDQAAGNIYVVRNTNQSVWQDF</sequence>
<dbReference type="EMBL" id="RWGY01000009">
    <property type="protein sequence ID" value="TVU36066.1"/>
    <property type="molecule type" value="Genomic_DNA"/>
</dbReference>
<evidence type="ECO:0000313" key="3">
    <source>
        <dbReference type="Proteomes" id="UP000324897"/>
    </source>
</evidence>
<proteinExistence type="predicted"/>
<reference evidence="2 3" key="1">
    <citation type="journal article" date="2019" name="Sci. Rep.">
        <title>A high-quality genome of Eragrostis curvula grass provides insights into Poaceae evolution and supports new strategies to enhance forage quality.</title>
        <authorList>
            <person name="Carballo J."/>
            <person name="Santos B.A.C.M."/>
            <person name="Zappacosta D."/>
            <person name="Garbus I."/>
            <person name="Selva J.P."/>
            <person name="Gallo C.A."/>
            <person name="Diaz A."/>
            <person name="Albertini E."/>
            <person name="Caccamo M."/>
            <person name="Echenique V."/>
        </authorList>
    </citation>
    <scope>NUCLEOTIDE SEQUENCE [LARGE SCALE GENOMIC DNA]</scope>
    <source>
        <strain evidence="3">cv. Victoria</strain>
        <tissue evidence="2">Leaf</tissue>
    </source>
</reference>
<keyword evidence="1" id="KW-0812">Transmembrane</keyword>
<evidence type="ECO:0000256" key="1">
    <source>
        <dbReference type="SAM" id="Phobius"/>
    </source>
</evidence>
<keyword evidence="3" id="KW-1185">Reference proteome</keyword>
<evidence type="ECO:0000313" key="2">
    <source>
        <dbReference type="EMBL" id="TVU36066.1"/>
    </source>
</evidence>
<organism evidence="2 3">
    <name type="scientific">Eragrostis curvula</name>
    <name type="common">weeping love grass</name>
    <dbReference type="NCBI Taxonomy" id="38414"/>
    <lineage>
        <taxon>Eukaryota</taxon>
        <taxon>Viridiplantae</taxon>
        <taxon>Streptophyta</taxon>
        <taxon>Embryophyta</taxon>
        <taxon>Tracheophyta</taxon>
        <taxon>Spermatophyta</taxon>
        <taxon>Magnoliopsida</taxon>
        <taxon>Liliopsida</taxon>
        <taxon>Poales</taxon>
        <taxon>Poaceae</taxon>
        <taxon>PACMAD clade</taxon>
        <taxon>Chloridoideae</taxon>
        <taxon>Eragrostideae</taxon>
        <taxon>Eragrostidinae</taxon>
        <taxon>Eragrostis</taxon>
    </lineage>
</organism>
<dbReference type="AlphaFoldDB" id="A0A5J9VKT8"/>
<feature type="transmembrane region" description="Helical" evidence="1">
    <location>
        <begin position="37"/>
        <end position="56"/>
    </location>
</feature>
<feature type="transmembrane region" description="Helical" evidence="1">
    <location>
        <begin position="68"/>
        <end position="89"/>
    </location>
</feature>
<protein>
    <submittedName>
        <fullName evidence="2">Uncharacterized protein</fullName>
    </submittedName>
</protein>
<keyword evidence="1" id="KW-0472">Membrane</keyword>
<accession>A0A5J9VKT8</accession>
<name>A0A5J9VKT8_9POAL</name>
<dbReference type="Proteomes" id="UP000324897">
    <property type="component" value="Unassembled WGS sequence"/>
</dbReference>
<dbReference type="Gramene" id="TVU36066">
    <property type="protein sequence ID" value="TVU36066"/>
    <property type="gene ID" value="EJB05_17979"/>
</dbReference>